<dbReference type="EMBL" id="CM046111">
    <property type="protein sequence ID" value="KAI8425326.1"/>
    <property type="molecule type" value="Genomic_DNA"/>
</dbReference>
<gene>
    <name evidence="1" type="ORF">MSG28_007098</name>
</gene>
<evidence type="ECO:0000313" key="2">
    <source>
        <dbReference type="Proteomes" id="UP001064048"/>
    </source>
</evidence>
<comment type="caution">
    <text evidence="1">The sequence shown here is derived from an EMBL/GenBank/DDBJ whole genome shotgun (WGS) entry which is preliminary data.</text>
</comment>
<accession>A0ACC0JMT5</accession>
<evidence type="ECO:0000313" key="1">
    <source>
        <dbReference type="EMBL" id="KAI8425326.1"/>
    </source>
</evidence>
<keyword evidence="2" id="KW-1185">Reference proteome</keyword>
<sequence>MASSLPSLAVRFDVGTDIGGSFFYDIPRNVTDAVSEGWTLKDQPSDLPVTSVDMYCYSDLIVCTFYDANGDVAGMQVALPVDDFTDNYYDMEETGFTKWTPAVEDGETEVSYWTLQQYFTTEEILSSRKGRATRDNENKIIENGGVWVMGVGKELVQVANTTDELVSGGLFTQQACIPWMGRHYYYNMSSNTSCTDEPLFPWFPIVDSGELIATGFMVFGNLTLDSDARNWFEAPSQTAVEVIVPSGPDCLYELADSPGVVTMHVYYVNEPWLVTCIFQ</sequence>
<protein>
    <submittedName>
        <fullName evidence="1">Uncharacterized protein</fullName>
    </submittedName>
</protein>
<name>A0ACC0JMT5_CHOFU</name>
<dbReference type="Proteomes" id="UP001064048">
    <property type="component" value="Chromosome 11"/>
</dbReference>
<proteinExistence type="predicted"/>
<reference evidence="1 2" key="1">
    <citation type="journal article" date="2022" name="Genome Biol. Evol.">
        <title>The Spruce Budworm Genome: Reconstructing the Evolutionary History of Antifreeze Proteins.</title>
        <authorList>
            <person name="Beliveau C."/>
            <person name="Gagne P."/>
            <person name="Picq S."/>
            <person name="Vernygora O."/>
            <person name="Keeling C.I."/>
            <person name="Pinkney K."/>
            <person name="Doucet D."/>
            <person name="Wen F."/>
            <person name="Johnston J.S."/>
            <person name="Maaroufi H."/>
            <person name="Boyle B."/>
            <person name="Laroche J."/>
            <person name="Dewar K."/>
            <person name="Juretic N."/>
            <person name="Blackburn G."/>
            <person name="Nisole A."/>
            <person name="Brunet B."/>
            <person name="Brandao M."/>
            <person name="Lumley L."/>
            <person name="Duan J."/>
            <person name="Quan G."/>
            <person name="Lucarotti C.J."/>
            <person name="Roe A.D."/>
            <person name="Sperling F.A.H."/>
            <person name="Levesque R.C."/>
            <person name="Cusson M."/>
        </authorList>
    </citation>
    <scope>NUCLEOTIDE SEQUENCE [LARGE SCALE GENOMIC DNA]</scope>
    <source>
        <strain evidence="1">Glfc:IPQL:Cfum</strain>
    </source>
</reference>
<organism evidence="1 2">
    <name type="scientific">Choristoneura fumiferana</name>
    <name type="common">Spruce budworm moth</name>
    <name type="synonym">Archips fumiferana</name>
    <dbReference type="NCBI Taxonomy" id="7141"/>
    <lineage>
        <taxon>Eukaryota</taxon>
        <taxon>Metazoa</taxon>
        <taxon>Ecdysozoa</taxon>
        <taxon>Arthropoda</taxon>
        <taxon>Hexapoda</taxon>
        <taxon>Insecta</taxon>
        <taxon>Pterygota</taxon>
        <taxon>Neoptera</taxon>
        <taxon>Endopterygota</taxon>
        <taxon>Lepidoptera</taxon>
        <taxon>Glossata</taxon>
        <taxon>Ditrysia</taxon>
        <taxon>Tortricoidea</taxon>
        <taxon>Tortricidae</taxon>
        <taxon>Tortricinae</taxon>
        <taxon>Choristoneura</taxon>
    </lineage>
</organism>